<dbReference type="PROSITE" id="PS51257">
    <property type="entry name" value="PROKAR_LIPOPROTEIN"/>
    <property type="match status" value="1"/>
</dbReference>
<dbReference type="InterPro" id="IPR041613">
    <property type="entry name" value="Pept_S41_N"/>
</dbReference>
<dbReference type="Gene3D" id="3.90.226.10">
    <property type="entry name" value="2-enoyl-CoA Hydratase, Chain A, domain 1"/>
    <property type="match status" value="1"/>
</dbReference>
<evidence type="ECO:0000259" key="2">
    <source>
        <dbReference type="SMART" id="SM00245"/>
    </source>
</evidence>
<feature type="domain" description="Tail specific protease" evidence="2">
    <location>
        <begin position="209"/>
        <end position="426"/>
    </location>
</feature>
<dbReference type="Gene3D" id="3.30.750.170">
    <property type="match status" value="1"/>
</dbReference>
<dbReference type="Pfam" id="PF03572">
    <property type="entry name" value="Peptidase_S41"/>
    <property type="match status" value="1"/>
</dbReference>
<accession>A0ABW6ARH9</accession>
<dbReference type="InterPro" id="IPR029045">
    <property type="entry name" value="ClpP/crotonase-like_dom_sf"/>
</dbReference>
<comment type="caution">
    <text evidence="3">The sequence shown here is derived from an EMBL/GenBank/DDBJ whole genome shotgun (WGS) entry which is preliminary data.</text>
</comment>
<dbReference type="Gene3D" id="2.30.42.10">
    <property type="match status" value="1"/>
</dbReference>
<dbReference type="InterPro" id="IPR041489">
    <property type="entry name" value="PDZ_6"/>
</dbReference>
<sequence length="492" mass="53661">MKTFCVLRPTLLLVASGIFMMTSCKKSTDVAPTISPITPIISTTAVTGIATDKEVNDWILENMQTYYYWNDKIPANPDKSQTPGKFFTSILNTYNATSNPDGDRFSWIQESADALKASLNGETKTDGLEFKLYLRSASGSDVIGKVLYVQKNSPAAKAGLTRGDIFYQVNGQLLTVSNYQELLSGTSDTKTYTMAKVDATNTIVNTTTTKQTTAVVYQANPVFLDSVYTINGKTIGYFVYNQFVTGPTGPNDHTYDNQVDNVFSKFKAKGVTDLVLDFRYNPGGYVTSAQNLASSVAKGVDPSKIFYKKEYNETLSPLLLKAYGSDWFNGYFLQKASNIGTNLRSLIVLTTGGTASASELVINGLKPFMDVTTIGTTSYGKNVGSITIADSSGHIKWGMQPIVTKSFNTLNQSDYSTGFKPAIEVKEYTNEVWKQLGDVNESLLNTAIARITGAGRVAARTNSPTYEVSSSIERKAGGSNMFFSDRLPNAQH</sequence>
<feature type="signal peptide" evidence="1">
    <location>
        <begin position="1"/>
        <end position="20"/>
    </location>
</feature>
<evidence type="ECO:0000313" key="3">
    <source>
        <dbReference type="EMBL" id="MFD2937921.1"/>
    </source>
</evidence>
<feature type="chain" id="PRO_5046205180" evidence="1">
    <location>
        <begin position="21"/>
        <end position="492"/>
    </location>
</feature>
<dbReference type="Proteomes" id="UP001597512">
    <property type="component" value="Unassembled WGS sequence"/>
</dbReference>
<name>A0ABW6ARH9_9BACT</name>
<dbReference type="Pfam" id="PF18294">
    <property type="entry name" value="Pept_S41_N"/>
    <property type="match status" value="1"/>
</dbReference>
<keyword evidence="1" id="KW-0732">Signal</keyword>
<proteinExistence type="predicted"/>
<keyword evidence="4" id="KW-1185">Reference proteome</keyword>
<evidence type="ECO:0000256" key="1">
    <source>
        <dbReference type="SAM" id="SignalP"/>
    </source>
</evidence>
<evidence type="ECO:0000313" key="4">
    <source>
        <dbReference type="Proteomes" id="UP001597512"/>
    </source>
</evidence>
<protein>
    <submittedName>
        <fullName evidence="3">S41 family peptidase</fullName>
    </submittedName>
</protein>
<dbReference type="Pfam" id="PF17820">
    <property type="entry name" value="PDZ_6"/>
    <property type="match status" value="1"/>
</dbReference>
<dbReference type="PANTHER" id="PTHR32060">
    <property type="entry name" value="TAIL-SPECIFIC PROTEASE"/>
    <property type="match status" value="1"/>
</dbReference>
<dbReference type="SUPFAM" id="SSF52096">
    <property type="entry name" value="ClpP/crotonase"/>
    <property type="match status" value="1"/>
</dbReference>
<dbReference type="SUPFAM" id="SSF50156">
    <property type="entry name" value="PDZ domain-like"/>
    <property type="match status" value="1"/>
</dbReference>
<dbReference type="RefSeq" id="WP_381508440.1">
    <property type="nucleotide sequence ID" value="NZ_JBHUOM010000048.1"/>
</dbReference>
<dbReference type="SMART" id="SM00245">
    <property type="entry name" value="TSPc"/>
    <property type="match status" value="1"/>
</dbReference>
<dbReference type="InterPro" id="IPR036034">
    <property type="entry name" value="PDZ_sf"/>
</dbReference>
<dbReference type="InterPro" id="IPR005151">
    <property type="entry name" value="Tail-specific_protease"/>
</dbReference>
<reference evidence="4" key="1">
    <citation type="journal article" date="2019" name="Int. J. Syst. Evol. Microbiol.">
        <title>The Global Catalogue of Microorganisms (GCM) 10K type strain sequencing project: providing services to taxonomists for standard genome sequencing and annotation.</title>
        <authorList>
            <consortium name="The Broad Institute Genomics Platform"/>
            <consortium name="The Broad Institute Genome Sequencing Center for Infectious Disease"/>
            <person name="Wu L."/>
            <person name="Ma J."/>
        </authorList>
    </citation>
    <scope>NUCLEOTIDE SEQUENCE [LARGE SCALE GENOMIC DNA]</scope>
    <source>
        <strain evidence="4">KCTC 52490</strain>
    </source>
</reference>
<dbReference type="CDD" id="cd07561">
    <property type="entry name" value="Peptidase_S41_CPP_like"/>
    <property type="match status" value="1"/>
</dbReference>
<dbReference type="PANTHER" id="PTHR32060:SF30">
    <property type="entry name" value="CARBOXY-TERMINAL PROCESSING PROTEASE CTPA"/>
    <property type="match status" value="1"/>
</dbReference>
<gene>
    <name evidence="3" type="ORF">ACFS25_29415</name>
</gene>
<dbReference type="EMBL" id="JBHUOM010000048">
    <property type="protein sequence ID" value="MFD2937921.1"/>
    <property type="molecule type" value="Genomic_DNA"/>
</dbReference>
<organism evidence="3 4">
    <name type="scientific">Spirosoma flavum</name>
    <dbReference type="NCBI Taxonomy" id="2048557"/>
    <lineage>
        <taxon>Bacteria</taxon>
        <taxon>Pseudomonadati</taxon>
        <taxon>Bacteroidota</taxon>
        <taxon>Cytophagia</taxon>
        <taxon>Cytophagales</taxon>
        <taxon>Cytophagaceae</taxon>
        <taxon>Spirosoma</taxon>
    </lineage>
</organism>